<proteinExistence type="predicted"/>
<dbReference type="EMBL" id="JAVRFH010000029">
    <property type="protein sequence ID" value="MDT0613582.1"/>
    <property type="molecule type" value="Genomic_DNA"/>
</dbReference>
<organism evidence="1 2">
    <name type="scientific">Streptomyces lancefieldiae</name>
    <dbReference type="NCBI Taxonomy" id="3075520"/>
    <lineage>
        <taxon>Bacteria</taxon>
        <taxon>Bacillati</taxon>
        <taxon>Actinomycetota</taxon>
        <taxon>Actinomycetes</taxon>
        <taxon>Kitasatosporales</taxon>
        <taxon>Streptomycetaceae</taxon>
        <taxon>Streptomyces</taxon>
    </lineage>
</organism>
<evidence type="ECO:0000313" key="1">
    <source>
        <dbReference type="EMBL" id="MDT0613582.1"/>
    </source>
</evidence>
<sequence length="196" mass="21779">MTEFRFELSPFNYKKVHGRKGVVGDFGEVTLEVERRKGFSRESGIHSEVRLRGENLPDTVYRTVGPGQPTLKNARLLINGHRCEMRFNSKGFRNASRALKLTYRERSYEYSVTRFEKGATLSRPGSLVTLTHGKSSAAKGMSTFGTATGEVDSIDLALAIVFEGVDTLELTATGAVSETLNRLLNSPRRNEPIGDY</sequence>
<comment type="caution">
    <text evidence="1">The sequence shown here is derived from an EMBL/GenBank/DDBJ whole genome shotgun (WGS) entry which is preliminary data.</text>
</comment>
<gene>
    <name evidence="1" type="ORF">RM812_25650</name>
</gene>
<protein>
    <submittedName>
        <fullName evidence="1">Uncharacterized protein</fullName>
    </submittedName>
</protein>
<evidence type="ECO:0000313" key="2">
    <source>
        <dbReference type="Proteomes" id="UP001180724"/>
    </source>
</evidence>
<dbReference type="Proteomes" id="UP001180724">
    <property type="component" value="Unassembled WGS sequence"/>
</dbReference>
<dbReference type="RefSeq" id="WP_311576419.1">
    <property type="nucleotide sequence ID" value="NZ_JAVRFH010000029.1"/>
</dbReference>
<name>A0ABU3ATS5_9ACTN</name>
<keyword evidence="2" id="KW-1185">Reference proteome</keyword>
<reference evidence="1" key="1">
    <citation type="submission" date="2024-05" db="EMBL/GenBank/DDBJ databases">
        <title>30 novel species of actinomycetes from the DSMZ collection.</title>
        <authorList>
            <person name="Nouioui I."/>
        </authorList>
    </citation>
    <scope>NUCLEOTIDE SEQUENCE</scope>
    <source>
        <strain evidence="1">DSM 40712</strain>
    </source>
</reference>
<accession>A0ABU3ATS5</accession>